<feature type="transmembrane region" description="Helical" evidence="6">
    <location>
        <begin position="322"/>
        <end position="342"/>
    </location>
</feature>
<evidence type="ECO:0000256" key="1">
    <source>
        <dbReference type="ARBA" id="ARBA00004141"/>
    </source>
</evidence>
<feature type="transmembrane region" description="Helical" evidence="6">
    <location>
        <begin position="182"/>
        <end position="208"/>
    </location>
</feature>
<evidence type="ECO:0000256" key="5">
    <source>
        <dbReference type="SAM" id="MobiDB-lite"/>
    </source>
</evidence>
<evidence type="ECO:0000313" key="9">
    <source>
        <dbReference type="EMBL" id="PGG98694.1"/>
    </source>
</evidence>
<feature type="transmembrane region" description="Helical" evidence="6">
    <location>
        <begin position="287"/>
        <end position="310"/>
    </location>
</feature>
<comment type="caution">
    <text evidence="9">The sequence shown here is derived from an EMBL/GenBank/DDBJ whole genome shotgun (WGS) entry which is preliminary data.</text>
</comment>
<evidence type="ECO:0000259" key="7">
    <source>
        <dbReference type="Pfam" id="PF04547"/>
    </source>
</evidence>
<dbReference type="Pfam" id="PF20877">
    <property type="entry name" value="Anoctamin_N"/>
    <property type="match status" value="1"/>
</dbReference>
<feature type="transmembrane region" description="Helical" evidence="6">
    <location>
        <begin position="520"/>
        <end position="539"/>
    </location>
</feature>
<dbReference type="PANTHER" id="PTHR12308:SF73">
    <property type="entry name" value="ANOCTAMIN"/>
    <property type="match status" value="1"/>
</dbReference>
<dbReference type="STRING" id="1447875.A0A2B7WPX0"/>
<dbReference type="InterPro" id="IPR049452">
    <property type="entry name" value="Anoctamin_TM"/>
</dbReference>
<protein>
    <recommendedName>
        <fullName evidence="11">Anoctamin dimerisation domain-containing protein</fullName>
    </recommendedName>
</protein>
<dbReference type="InterPro" id="IPR007632">
    <property type="entry name" value="Anoctamin"/>
</dbReference>
<dbReference type="AlphaFoldDB" id="A0A2B7WPX0"/>
<feature type="domain" description="Anoctamin alpha-beta plait" evidence="8">
    <location>
        <begin position="16"/>
        <end position="139"/>
    </location>
</feature>
<sequence length="760" mass="86392">MGPESAHKNALTENFKVDYVVLYRFANAVDKTEATQQFKNLIRALTDVGLQTEVRPGTDSSLLIFVKAQDKYLGKSIYRSRVKDWLHGVRNTQPDPDAKGSCVPETDAERLLMVYKMITLPVNEGGAGITPKHGEWNHVDSLFPLHDKQLNKEWIKSWSSKTFLSTDDLDQIRNHHGEKVGFYFAFLQSYFSFLVFPAAFGFSCWVLLGRFSMIYAVVNCLSCVVFSEMWKRQEGDLRIRWQVKNVSQIRTKRREFKYQSRYTDPVTGEEVQFFPAAKRLARQLLQIPFAVLAILALGTLIATCFAIEIFISEVYAGPFKSYLVFIPTVLLSLFVPTISAVLTNIANRLTDYENYETQDSYDVALTHKIFVLNFITSYLPVFLTAFVYVPFGRIIVPYLDTFHLTVSPFVSEKDQAQKTAVAFQINPSRLRKQVIYFAVTAQIVNQGLELALPYVKRKLFRKYQEYSEEKARKSGTSTPNTSPVLEDAPGEADFLTRVRDEAHLSEYDVGSDFREMCVQFGYLSLFSVVWPLVPLSFLLNNWIELRSDFVKICVECRRPTPFRSDTIGSWVQSIEFLAWLGSITNAALVYMFSNDGVGPDGSPAHITGWVLLAVIFFAEHLYLLVRLGVQVAISKIETPATRHERAQRYLVRKEYFDATLAREKQDAEADADTENKQSHGGRTSMSSVPDTHEMPRGEVEANITRASLEEDARVFSQHDASPADLFWNRQRGRTESVIVGEGIIEAELSMKQSPAEKKAQ</sequence>
<organism evidence="9 10">
    <name type="scientific">Helicocarpus griseus UAMH5409</name>
    <dbReference type="NCBI Taxonomy" id="1447875"/>
    <lineage>
        <taxon>Eukaryota</taxon>
        <taxon>Fungi</taxon>
        <taxon>Dikarya</taxon>
        <taxon>Ascomycota</taxon>
        <taxon>Pezizomycotina</taxon>
        <taxon>Eurotiomycetes</taxon>
        <taxon>Eurotiomycetidae</taxon>
        <taxon>Onygenales</taxon>
        <taxon>Ajellomycetaceae</taxon>
        <taxon>Helicocarpus</taxon>
    </lineage>
</organism>
<evidence type="ECO:0008006" key="11">
    <source>
        <dbReference type="Google" id="ProtNLM"/>
    </source>
</evidence>
<dbReference type="Pfam" id="PF04547">
    <property type="entry name" value="Anoctamin"/>
    <property type="match status" value="1"/>
</dbReference>
<dbReference type="GO" id="GO:0005254">
    <property type="term" value="F:chloride channel activity"/>
    <property type="evidence" value="ECO:0007669"/>
    <property type="project" value="TreeGrafter"/>
</dbReference>
<evidence type="ECO:0000256" key="4">
    <source>
        <dbReference type="ARBA" id="ARBA00023136"/>
    </source>
</evidence>
<dbReference type="EMBL" id="PDNB01000219">
    <property type="protein sequence ID" value="PGG98694.1"/>
    <property type="molecule type" value="Genomic_DNA"/>
</dbReference>
<comment type="subcellular location">
    <subcellularLocation>
        <location evidence="1">Membrane</location>
        <topology evidence="1">Multi-pass membrane protein</topology>
    </subcellularLocation>
</comment>
<evidence type="ECO:0000256" key="3">
    <source>
        <dbReference type="ARBA" id="ARBA00022989"/>
    </source>
</evidence>
<feature type="transmembrane region" description="Helical" evidence="6">
    <location>
        <begin position="214"/>
        <end position="230"/>
    </location>
</feature>
<evidence type="ECO:0000313" key="10">
    <source>
        <dbReference type="Proteomes" id="UP000223968"/>
    </source>
</evidence>
<evidence type="ECO:0000259" key="8">
    <source>
        <dbReference type="Pfam" id="PF20877"/>
    </source>
</evidence>
<evidence type="ECO:0000256" key="2">
    <source>
        <dbReference type="ARBA" id="ARBA00022692"/>
    </source>
</evidence>
<feature type="transmembrane region" description="Helical" evidence="6">
    <location>
        <begin position="606"/>
        <end position="625"/>
    </location>
</feature>
<feature type="compositionally biased region" description="Basic and acidic residues" evidence="5">
    <location>
        <begin position="662"/>
        <end position="677"/>
    </location>
</feature>
<keyword evidence="10" id="KW-1185">Reference proteome</keyword>
<evidence type="ECO:0000256" key="6">
    <source>
        <dbReference type="SAM" id="Phobius"/>
    </source>
</evidence>
<reference evidence="9 10" key="1">
    <citation type="submission" date="2017-10" db="EMBL/GenBank/DDBJ databases">
        <title>Comparative genomics in systemic dimorphic fungi from Ajellomycetaceae.</title>
        <authorList>
            <person name="Munoz J.F."/>
            <person name="Mcewen J.G."/>
            <person name="Clay O.K."/>
            <person name="Cuomo C.A."/>
        </authorList>
    </citation>
    <scope>NUCLEOTIDE SEQUENCE [LARGE SCALE GENOMIC DNA]</scope>
    <source>
        <strain evidence="9 10">UAMH5409</strain>
    </source>
</reference>
<dbReference type="Proteomes" id="UP000223968">
    <property type="component" value="Unassembled WGS sequence"/>
</dbReference>
<keyword evidence="4 6" id="KW-0472">Membrane</keyword>
<dbReference type="OrthoDB" id="296386at2759"/>
<dbReference type="InterPro" id="IPR049456">
    <property type="entry name" value="Anoctamin_N_fung"/>
</dbReference>
<proteinExistence type="predicted"/>
<gene>
    <name evidence="9" type="ORF">AJ79_08779</name>
</gene>
<name>A0A2B7WPX0_9EURO</name>
<feature type="transmembrane region" description="Helical" evidence="6">
    <location>
        <begin position="370"/>
        <end position="391"/>
    </location>
</feature>
<dbReference type="GO" id="GO:0032541">
    <property type="term" value="C:cortical endoplasmic reticulum"/>
    <property type="evidence" value="ECO:0007669"/>
    <property type="project" value="TreeGrafter"/>
</dbReference>
<accession>A0A2B7WPX0</accession>
<keyword evidence="3 6" id="KW-1133">Transmembrane helix</keyword>
<feature type="region of interest" description="Disordered" evidence="5">
    <location>
        <begin position="662"/>
        <end position="693"/>
    </location>
</feature>
<feature type="domain" description="Anoctamin transmembrane" evidence="7">
    <location>
        <begin position="172"/>
        <end position="647"/>
    </location>
</feature>
<feature type="compositionally biased region" description="Polar residues" evidence="5">
    <location>
        <begin position="678"/>
        <end position="689"/>
    </location>
</feature>
<dbReference type="GO" id="GO:0016020">
    <property type="term" value="C:membrane"/>
    <property type="evidence" value="ECO:0007669"/>
    <property type="project" value="UniProtKB-SubCell"/>
</dbReference>
<dbReference type="PANTHER" id="PTHR12308">
    <property type="entry name" value="ANOCTAMIN"/>
    <property type="match status" value="1"/>
</dbReference>
<keyword evidence="2 6" id="KW-0812">Transmembrane</keyword>